<evidence type="ECO:0000259" key="12">
    <source>
        <dbReference type="Pfam" id="PF14662"/>
    </source>
</evidence>
<evidence type="ECO:0000313" key="14">
    <source>
        <dbReference type="Proteomes" id="UP000265200"/>
    </source>
</evidence>
<dbReference type="Pfam" id="PF14658">
    <property type="entry name" value="EF-hand_9"/>
    <property type="match status" value="1"/>
</dbReference>
<evidence type="ECO:0000256" key="3">
    <source>
        <dbReference type="ARBA" id="ARBA00022490"/>
    </source>
</evidence>
<evidence type="ECO:0000256" key="9">
    <source>
        <dbReference type="SAM" id="MobiDB-lite"/>
    </source>
</evidence>
<feature type="domain" description="Protein KASH5 EF-hand-like" evidence="11">
    <location>
        <begin position="243"/>
        <end position="307"/>
    </location>
</feature>
<protein>
    <submittedName>
        <fullName evidence="13">Lymphoid-restricted membrane protein</fullName>
    </submittedName>
</protein>
<dbReference type="InterPro" id="IPR039508">
    <property type="entry name" value="KASH5_EF-hand-like_dom"/>
</dbReference>
<feature type="compositionally biased region" description="Polar residues" evidence="9">
    <location>
        <begin position="109"/>
        <end position="119"/>
    </location>
</feature>
<keyword evidence="7 10" id="KW-0472">Membrane</keyword>
<dbReference type="InterPro" id="IPR008677">
    <property type="entry name" value="MRVI1"/>
</dbReference>
<keyword evidence="6 8" id="KW-0175">Coiled coil</keyword>
<sequence length="943" mass="105428">MDCCTPQPPRRHNPVDSICRKLQTIQWRGDREPNSPFQIPKLSSSSYDSPQCSLRSNLEAILKKGACHGDGEGRGSRSMGMPSSVASQRSGAGHYNPPCTPTHHRATPANVTYTITSTLGERHRGEGGDLRQTGTWQRNHSTPSTQPQDSPYFTFTRGPQEEQSESSGATPSPHLCRTFTPSQSNFSYNLNFCPAGASEGELPYPALVVKRLSMGDGGTSVASENGTGMAEISLICEENLLDTIFHACDTQRRGKVYVSHIVDYLRHTTSRSSEDSGLEELCNMLDPERKDVSIDLDTYHAVMREWIDDCRNHGYSLTRRLKSMLLNMTSGSLEAFGGEPSKVEFETSELVYCVADLQMSNQKLQEEVRRLKQVGEAMEESNQKLAEENEELRSQARLNQQMAQKEKLLEEEVEEMKATLSCTEEGRARASARSKHVERENQSLIAKISSLQDENFKITMETDELQKRIKELCDVNADLQVFGLLHLILFYPRDRQVEELKATIEEYTAITQLLRTEKSKLENQMQMILPDLAGLSLCGAYRLNQSSSGSLQTELALAQSPLEVSTSLLLASALDETLDREVLLLLQGPDPEHMALEFRNLLNKLVTLPDYFLGENSTAGSGVDPRLQVRLDARRADWAASLDQLAGYTDSLEKELIKTASNMRRSRTEILHLSVKVQEQESQKRQLCEELERLKAPPDGTEVSCQTPEPEEEAEFQRLSLGFKCDMFTLEKRLKLEQRSRDLAEENIRKEVSSCQGLLQALTPLCEDETQSMEIIQRLQKNLDILIQSTNRVSSRSEMLGAIHQENRIGKAVEVMIQHVENLKRTYTKEHAELLELREAVTKGERSFGGEKGWISDQTAVQPPTPIPAASRRASAVAPKASRGVWLWLAIMVVLAGLLALLACLVIQPAADAAPMGTGDSWMTIQQLLWPYTGLRHNAQPPV</sequence>
<feature type="region of interest" description="Disordered" evidence="9">
    <location>
        <begin position="29"/>
        <end position="50"/>
    </location>
</feature>
<feature type="compositionally biased region" description="Polar residues" evidence="9">
    <location>
        <begin position="132"/>
        <end position="153"/>
    </location>
</feature>
<organism evidence="13 14">
    <name type="scientific">Oryzias latipes</name>
    <name type="common">Japanese rice fish</name>
    <name type="synonym">Japanese killifish</name>
    <dbReference type="NCBI Taxonomy" id="8090"/>
    <lineage>
        <taxon>Eukaryota</taxon>
        <taxon>Metazoa</taxon>
        <taxon>Chordata</taxon>
        <taxon>Craniata</taxon>
        <taxon>Vertebrata</taxon>
        <taxon>Euteleostomi</taxon>
        <taxon>Actinopterygii</taxon>
        <taxon>Neopterygii</taxon>
        <taxon>Teleostei</taxon>
        <taxon>Neoteleostei</taxon>
        <taxon>Acanthomorphata</taxon>
        <taxon>Ovalentaria</taxon>
        <taxon>Atherinomorphae</taxon>
        <taxon>Beloniformes</taxon>
        <taxon>Adrianichthyidae</taxon>
        <taxon>Oryziinae</taxon>
        <taxon>Oryzias</taxon>
    </lineage>
</organism>
<dbReference type="Pfam" id="PF14662">
    <property type="entry name" value="KASH_CCD"/>
    <property type="match status" value="1"/>
</dbReference>
<keyword evidence="3" id="KW-0963">Cytoplasm</keyword>
<dbReference type="PANTHER" id="PTHR15352">
    <property type="entry name" value="LYMPHOID-RESTRICTED MEMBRANE PROTEIN, JAW1"/>
    <property type="match status" value="1"/>
</dbReference>
<feature type="coiled-coil region" evidence="8">
    <location>
        <begin position="354"/>
        <end position="454"/>
    </location>
</feature>
<dbReference type="PANTHER" id="PTHR15352:SF3">
    <property type="entry name" value="INOSITOL 1,4,5-TRIPHOSPHATE RECEPTOR ASSOCIATED 2"/>
    <property type="match status" value="1"/>
</dbReference>
<feature type="transmembrane region" description="Helical" evidence="10">
    <location>
        <begin position="885"/>
        <end position="907"/>
    </location>
</feature>
<dbReference type="Pfam" id="PF05781">
    <property type="entry name" value="MRVI1"/>
    <property type="match status" value="2"/>
</dbReference>
<feature type="compositionally biased region" description="Polar residues" evidence="9">
    <location>
        <begin position="35"/>
        <end position="50"/>
    </location>
</feature>
<comment type="subcellular location">
    <subcellularLocation>
        <location evidence="2">Cytoplasm</location>
    </subcellularLocation>
    <subcellularLocation>
        <location evidence="1">Membrane</location>
        <topology evidence="1">Single-pass membrane protein</topology>
    </subcellularLocation>
</comment>
<feature type="coiled-coil region" evidence="8">
    <location>
        <begin position="497"/>
        <end position="524"/>
    </location>
</feature>
<feature type="compositionally biased region" description="Basic and acidic residues" evidence="9">
    <location>
        <begin position="120"/>
        <end position="129"/>
    </location>
</feature>
<reference evidence="13 14" key="2">
    <citation type="submission" date="2017-04" db="EMBL/GenBank/DDBJ databases">
        <title>CpG methylation of centromeres and impact of large insertions on vertebrate speciation.</title>
        <authorList>
            <person name="Ichikawa K."/>
            <person name="Yoshimura J."/>
            <person name="Morishita S."/>
        </authorList>
    </citation>
    <scope>NUCLEOTIDE SEQUENCE</scope>
    <source>
        <strain evidence="13 14">HSOK</strain>
    </source>
</reference>
<reference key="1">
    <citation type="journal article" date="2007" name="Nature">
        <title>The medaka draft genome and insights into vertebrate genome evolution.</title>
        <authorList>
            <person name="Kasahara M."/>
            <person name="Naruse K."/>
            <person name="Sasaki S."/>
            <person name="Nakatani Y."/>
            <person name="Qu W."/>
            <person name="Ahsan B."/>
            <person name="Yamada T."/>
            <person name="Nagayasu Y."/>
            <person name="Doi K."/>
            <person name="Kasai Y."/>
            <person name="Jindo T."/>
            <person name="Kobayashi D."/>
            <person name="Shimada A."/>
            <person name="Toyoda A."/>
            <person name="Kuroki Y."/>
            <person name="Fujiyama A."/>
            <person name="Sasaki T."/>
            <person name="Shimizu A."/>
            <person name="Asakawa S."/>
            <person name="Shimizu N."/>
            <person name="Hashimoto S."/>
            <person name="Yang J."/>
            <person name="Lee Y."/>
            <person name="Matsushima K."/>
            <person name="Sugano S."/>
            <person name="Sakaizumi M."/>
            <person name="Narita T."/>
            <person name="Ohishi K."/>
            <person name="Haga S."/>
            <person name="Ohta F."/>
            <person name="Nomoto H."/>
            <person name="Nogata K."/>
            <person name="Morishita T."/>
            <person name="Endo T."/>
            <person name="Shin-I T."/>
            <person name="Takeda H."/>
            <person name="Morishita S."/>
            <person name="Kohara Y."/>
        </authorList>
    </citation>
    <scope>NUCLEOTIDE SEQUENCE [LARGE SCALE GENOMIC DNA]</scope>
    <source>
        <strain>Hd-rR</strain>
    </source>
</reference>
<feature type="domain" description="KASH5-like coiled-coil" evidence="12">
    <location>
        <begin position="346"/>
        <end position="527"/>
    </location>
</feature>
<name>A0A3P9H3X5_ORYLA</name>
<dbReference type="GO" id="GO:0016020">
    <property type="term" value="C:membrane"/>
    <property type="evidence" value="ECO:0007669"/>
    <property type="project" value="UniProtKB-SubCell"/>
</dbReference>
<dbReference type="Ensembl" id="ENSORLT00015011128.1">
    <property type="protein sequence ID" value="ENSORLP00015002343.1"/>
    <property type="gene ID" value="ENSORLG00015003026.1"/>
</dbReference>
<keyword evidence="5 10" id="KW-1133">Transmembrane helix</keyword>
<accession>A0A3P9H3X5</accession>
<feature type="region of interest" description="Disordered" evidence="9">
    <location>
        <begin position="69"/>
        <end position="176"/>
    </location>
</feature>
<reference evidence="13" key="3">
    <citation type="submission" date="2025-08" db="UniProtKB">
        <authorList>
            <consortium name="Ensembl"/>
        </authorList>
    </citation>
    <scope>IDENTIFICATION</scope>
    <source>
        <strain evidence="13">HSOK</strain>
    </source>
</reference>
<keyword evidence="4 10" id="KW-0812">Transmembrane</keyword>
<dbReference type="GO" id="GO:0005737">
    <property type="term" value="C:cytoplasm"/>
    <property type="evidence" value="ECO:0007669"/>
    <property type="project" value="UniProtKB-SubCell"/>
</dbReference>
<evidence type="ECO:0000259" key="11">
    <source>
        <dbReference type="Pfam" id="PF14658"/>
    </source>
</evidence>
<evidence type="ECO:0000256" key="4">
    <source>
        <dbReference type="ARBA" id="ARBA00022692"/>
    </source>
</evidence>
<evidence type="ECO:0000256" key="2">
    <source>
        <dbReference type="ARBA" id="ARBA00004496"/>
    </source>
</evidence>
<dbReference type="AlphaFoldDB" id="A0A3P9H3X5"/>
<reference evidence="13" key="4">
    <citation type="submission" date="2025-09" db="UniProtKB">
        <authorList>
            <consortium name="Ensembl"/>
        </authorList>
    </citation>
    <scope>IDENTIFICATION</scope>
    <source>
        <strain evidence="13">HSOK</strain>
    </source>
</reference>
<evidence type="ECO:0000256" key="8">
    <source>
        <dbReference type="SAM" id="Coils"/>
    </source>
</evidence>
<proteinExistence type="predicted"/>
<evidence type="ECO:0000313" key="13">
    <source>
        <dbReference type="Ensembl" id="ENSORLP00015002343.1"/>
    </source>
</evidence>
<evidence type="ECO:0000256" key="6">
    <source>
        <dbReference type="ARBA" id="ARBA00023054"/>
    </source>
</evidence>
<evidence type="ECO:0000256" key="7">
    <source>
        <dbReference type="ARBA" id="ARBA00023136"/>
    </source>
</evidence>
<dbReference type="InterPro" id="IPR028168">
    <property type="entry name" value="KASH5_CC"/>
</dbReference>
<evidence type="ECO:0000256" key="10">
    <source>
        <dbReference type="SAM" id="Phobius"/>
    </source>
</evidence>
<evidence type="ECO:0000256" key="1">
    <source>
        <dbReference type="ARBA" id="ARBA00004167"/>
    </source>
</evidence>
<evidence type="ECO:0000256" key="5">
    <source>
        <dbReference type="ARBA" id="ARBA00022989"/>
    </source>
</evidence>
<dbReference type="Proteomes" id="UP000265200">
    <property type="component" value="Chromosome 23"/>
</dbReference>